<gene>
    <name evidence="4" type="ORF">TTHERM_00194200</name>
</gene>
<feature type="transmembrane region" description="Helical" evidence="2">
    <location>
        <begin position="241"/>
        <end position="266"/>
    </location>
</feature>
<dbReference type="SMART" id="SM00100">
    <property type="entry name" value="cNMP"/>
    <property type="match status" value="1"/>
</dbReference>
<keyword evidence="2" id="KW-0472">Membrane</keyword>
<organism evidence="4 5">
    <name type="scientific">Tetrahymena thermophila (strain SB210)</name>
    <dbReference type="NCBI Taxonomy" id="312017"/>
    <lineage>
        <taxon>Eukaryota</taxon>
        <taxon>Sar</taxon>
        <taxon>Alveolata</taxon>
        <taxon>Ciliophora</taxon>
        <taxon>Intramacronucleata</taxon>
        <taxon>Oligohymenophorea</taxon>
        <taxon>Hymenostomatida</taxon>
        <taxon>Tetrahymenina</taxon>
        <taxon>Tetrahymenidae</taxon>
        <taxon>Tetrahymena</taxon>
    </lineage>
</organism>
<dbReference type="InterPro" id="IPR018490">
    <property type="entry name" value="cNMP-bd_dom_sf"/>
</dbReference>
<evidence type="ECO:0000313" key="4">
    <source>
        <dbReference type="EMBL" id="EAR96928.3"/>
    </source>
</evidence>
<feature type="transmembrane region" description="Helical" evidence="2">
    <location>
        <begin position="210"/>
        <end position="229"/>
    </location>
</feature>
<dbReference type="InterPro" id="IPR000595">
    <property type="entry name" value="cNMP-bd_dom"/>
</dbReference>
<feature type="compositionally biased region" description="Basic and acidic residues" evidence="1">
    <location>
        <begin position="822"/>
        <end position="831"/>
    </location>
</feature>
<proteinExistence type="predicted"/>
<dbReference type="eggNOG" id="KOG0500">
    <property type="taxonomic scope" value="Eukaryota"/>
</dbReference>
<dbReference type="GO" id="GO:0005886">
    <property type="term" value="C:plasma membrane"/>
    <property type="evidence" value="ECO:0007669"/>
    <property type="project" value="TreeGrafter"/>
</dbReference>
<dbReference type="Gene3D" id="2.60.120.10">
    <property type="entry name" value="Jelly Rolls"/>
    <property type="match status" value="1"/>
</dbReference>
<dbReference type="RefSeq" id="XP_001017173.3">
    <property type="nucleotide sequence ID" value="XM_001017173.3"/>
</dbReference>
<dbReference type="CDD" id="cd00038">
    <property type="entry name" value="CAP_ED"/>
    <property type="match status" value="1"/>
</dbReference>
<dbReference type="GO" id="GO:0042391">
    <property type="term" value="P:regulation of membrane potential"/>
    <property type="evidence" value="ECO:0007669"/>
    <property type="project" value="TreeGrafter"/>
</dbReference>
<keyword evidence="2" id="KW-1133">Transmembrane helix</keyword>
<dbReference type="InterPro" id="IPR014710">
    <property type="entry name" value="RmlC-like_jellyroll"/>
</dbReference>
<evidence type="ECO:0000259" key="3">
    <source>
        <dbReference type="PROSITE" id="PS50042"/>
    </source>
</evidence>
<feature type="transmembrane region" description="Helical" evidence="2">
    <location>
        <begin position="418"/>
        <end position="435"/>
    </location>
</feature>
<dbReference type="GeneID" id="7844649"/>
<reference evidence="5" key="1">
    <citation type="journal article" date="2006" name="PLoS Biol.">
        <title>Macronuclear genome sequence of the ciliate Tetrahymena thermophila, a model eukaryote.</title>
        <authorList>
            <person name="Eisen J.A."/>
            <person name="Coyne R.S."/>
            <person name="Wu M."/>
            <person name="Wu D."/>
            <person name="Thiagarajan M."/>
            <person name="Wortman J.R."/>
            <person name="Badger J.H."/>
            <person name="Ren Q."/>
            <person name="Amedeo P."/>
            <person name="Jones K.M."/>
            <person name="Tallon L.J."/>
            <person name="Delcher A.L."/>
            <person name="Salzberg S.L."/>
            <person name="Silva J.C."/>
            <person name="Haas B.J."/>
            <person name="Majoros W.H."/>
            <person name="Farzad M."/>
            <person name="Carlton J.M."/>
            <person name="Smith R.K. Jr."/>
            <person name="Garg J."/>
            <person name="Pearlman R.E."/>
            <person name="Karrer K.M."/>
            <person name="Sun L."/>
            <person name="Manning G."/>
            <person name="Elde N.C."/>
            <person name="Turkewitz A.P."/>
            <person name="Asai D.J."/>
            <person name="Wilkes D.E."/>
            <person name="Wang Y."/>
            <person name="Cai H."/>
            <person name="Collins K."/>
            <person name="Stewart B.A."/>
            <person name="Lee S.R."/>
            <person name="Wilamowska K."/>
            <person name="Weinberg Z."/>
            <person name="Ruzzo W.L."/>
            <person name="Wloga D."/>
            <person name="Gaertig J."/>
            <person name="Frankel J."/>
            <person name="Tsao C.-C."/>
            <person name="Gorovsky M.A."/>
            <person name="Keeling P.J."/>
            <person name="Waller R.F."/>
            <person name="Patron N.J."/>
            <person name="Cherry J.M."/>
            <person name="Stover N.A."/>
            <person name="Krieger C.J."/>
            <person name="del Toro C."/>
            <person name="Ryder H.F."/>
            <person name="Williamson S.C."/>
            <person name="Barbeau R.A."/>
            <person name="Hamilton E.P."/>
            <person name="Orias E."/>
        </authorList>
    </citation>
    <scope>NUCLEOTIDE SEQUENCE [LARGE SCALE GENOMIC DNA]</scope>
    <source>
        <strain evidence="5">SB210</strain>
    </source>
</reference>
<dbReference type="InParanoid" id="Q23KB5"/>
<feature type="transmembrane region" description="Helical" evidence="2">
    <location>
        <begin position="341"/>
        <end position="362"/>
    </location>
</feature>
<dbReference type="EMBL" id="GG662673">
    <property type="protein sequence ID" value="EAR96928.3"/>
    <property type="molecule type" value="Genomic_DNA"/>
</dbReference>
<sequence>MDVELTRQKTFKQSTNSINEVLQSQNMNPLETSIIKHNNNIRQDSVTSNVNVINLQIQHQINTKSLILNDNEQIEDLKQTDSERKKILNNLSLKRSSLLRKECIIKDEKTVLTFSTLYVAKFIRRIKAMSSLMRFKEMGYSQFKIIKDKSTDYKYYFIKEMFSGDAPSIIDKFFHKLTNSQLWKRCNKLIGTLKLNHLTLLIYPNSLIRLIWISFLLSIITINLVYVPFKYSFDIYETSNLIWFVYFLPQIAFISEIFLTFFTAIYRKGLIITKKRIIFVDYTKGKLIKDILFVILYLIGLHTNHYTDLVILLRTYDIFQILREIDERFQFRGKIASCMELFKLIFFIIIFAHYIACVWHKIGVLGKQEGEKVTWMTAIDIQPATVADYYITSLYWAVVTMITLGYGDIVPKNQQEKLFVILITQISCILFAYTMNSIGEILKEMGKKQQLFKQQMSLIDTYMRKRGLNQLTQVKVRKYFEYLNKESMEDNEQSSQLIQNLPQSLKEEVYSDVYGRVLNQKKIFNLHFSPQFLKELSLVIRERRLGPEEVLFKEKERSDSLFFVMKGKVQMKQRNLEVLKTFTKGDLFGEIQFFGDCESEYTAVTANVTSLAVLKKKDFLDVIMRFPKDYEQFCFMKDNINLYQNIEGLDHKCVSCNSFTHTLKNCQYVNYVRNKQKVLNSFTKYQDQKRTIFIRQRQRRKQNALKSQKQVYDSVVKQIFLASKYAKAQDLQEELSDMDSQDLSISYSEENVQGDNLNDEAEISRAAVSMISSISPQFTNDFFQRTKVKKLSQINQAKKPQKVSKFARYMKEDDFNIRRVESDVEENKSESEEPLQNQLSESNQMLKSQAILTNTARRILINSKEINKVNGFNQSNNTLHKNDFNISDNQYQITQFTDKDFNDEQSLQYNKSNYAHQGILSTEDNLISPTSNYKNFIISPKAMFLDLKRPRDIRFEKKKEKIITKFLQKSHELDFINEIKSPKSDTDKPQAQIKNGNSIQESLQDSYELNITNETPINSDDKKQNKKGKAFKIFTQQLHQASMQKLKNGNLTPPNRTHQNLIMSDEKNSTLTSGKKKLSLQDIPKINISQINQYNSDNQNGNNLKISPIQQNQTKNNESAIVSDNDLAGYLSPIPHTQDKSQTSFYQLSEGFSSGKNIQNKPKVWNKLNPSNSLKKHLRTFKVVQIQEEQYESSQNNVSKSPNKERNGQISDEESIHKANSNSNNSKNSSDSEQNSKKQQMYDNQDYIKFNTELDLNERDLFISSFDKMKLFEIYFPSNNYSVSINKYNLFRRKTLGYKNMIIRKKAQVKKKLAIFNKLHF</sequence>
<dbReference type="OrthoDB" id="415460at2759"/>
<accession>Q23KB5</accession>
<dbReference type="Pfam" id="PF07885">
    <property type="entry name" value="Ion_trans_2"/>
    <property type="match status" value="1"/>
</dbReference>
<evidence type="ECO:0000256" key="2">
    <source>
        <dbReference type="SAM" id="Phobius"/>
    </source>
</evidence>
<dbReference type="HOGENOM" id="CLU_273377_0_0_1"/>
<dbReference type="InterPro" id="IPR013099">
    <property type="entry name" value="K_chnl_dom"/>
</dbReference>
<evidence type="ECO:0000256" key="1">
    <source>
        <dbReference type="SAM" id="MobiDB-lite"/>
    </source>
</evidence>
<feature type="compositionally biased region" description="Polar residues" evidence="1">
    <location>
        <begin position="1192"/>
        <end position="1201"/>
    </location>
</feature>
<dbReference type="GO" id="GO:0005249">
    <property type="term" value="F:voltage-gated potassium channel activity"/>
    <property type="evidence" value="ECO:0007669"/>
    <property type="project" value="TreeGrafter"/>
</dbReference>
<dbReference type="Proteomes" id="UP000009168">
    <property type="component" value="Unassembled WGS sequence"/>
</dbReference>
<dbReference type="SUPFAM" id="SSF51206">
    <property type="entry name" value="cAMP-binding domain-like"/>
    <property type="match status" value="1"/>
</dbReference>
<keyword evidence="5" id="KW-1185">Reference proteome</keyword>
<feature type="region of interest" description="Disordered" evidence="1">
    <location>
        <begin position="1191"/>
        <end position="1241"/>
    </location>
</feature>
<dbReference type="Gene3D" id="1.10.287.630">
    <property type="entry name" value="Helix hairpin bin"/>
    <property type="match status" value="1"/>
</dbReference>
<dbReference type="PROSITE" id="PS50042">
    <property type="entry name" value="CNMP_BINDING_3"/>
    <property type="match status" value="1"/>
</dbReference>
<protein>
    <submittedName>
        <fullName evidence="4">Cyclic nucleotide-binding domain protein</fullName>
    </submittedName>
</protein>
<dbReference type="SUPFAM" id="SSF81324">
    <property type="entry name" value="Voltage-gated potassium channels"/>
    <property type="match status" value="1"/>
</dbReference>
<evidence type="ECO:0000313" key="5">
    <source>
        <dbReference type="Proteomes" id="UP000009168"/>
    </source>
</evidence>
<dbReference type="KEGG" id="tet:TTHERM_00194200"/>
<dbReference type="PANTHER" id="PTHR10217:SF435">
    <property type="entry name" value="POTASSIUM VOLTAGE-GATED CHANNEL PROTEIN EAG"/>
    <property type="match status" value="1"/>
</dbReference>
<feature type="domain" description="Cyclic nucleotide-binding" evidence="3">
    <location>
        <begin position="524"/>
        <end position="625"/>
    </location>
</feature>
<dbReference type="PANTHER" id="PTHR10217">
    <property type="entry name" value="VOLTAGE AND LIGAND GATED POTASSIUM CHANNEL"/>
    <property type="match status" value="1"/>
</dbReference>
<feature type="transmembrane region" description="Helical" evidence="2">
    <location>
        <begin position="389"/>
        <end position="406"/>
    </location>
</feature>
<dbReference type="Pfam" id="PF00027">
    <property type="entry name" value="cNMP_binding"/>
    <property type="match status" value="1"/>
</dbReference>
<dbReference type="Gene3D" id="1.10.287.70">
    <property type="match status" value="1"/>
</dbReference>
<dbReference type="InterPro" id="IPR050818">
    <property type="entry name" value="KCNH_animal-type"/>
</dbReference>
<feature type="region of interest" description="Disordered" evidence="1">
    <location>
        <begin position="822"/>
        <end position="841"/>
    </location>
</feature>
<name>Q23KB5_TETTS</name>
<feature type="compositionally biased region" description="Low complexity" evidence="1">
    <location>
        <begin position="1220"/>
        <end position="1239"/>
    </location>
</feature>
<keyword evidence="2" id="KW-0812">Transmembrane</keyword>